<protein>
    <submittedName>
        <fullName evidence="2">Proprotein convertase, P</fullName>
    </submittedName>
</protein>
<evidence type="ECO:0000313" key="3">
    <source>
        <dbReference type="Proteomes" id="UP000027647"/>
    </source>
</evidence>
<dbReference type="InterPro" id="IPR001434">
    <property type="entry name" value="OmcB-like_DUF11"/>
</dbReference>
<keyword evidence="3" id="KW-1185">Reference proteome</keyword>
<feature type="domain" description="DUF11" evidence="1">
    <location>
        <begin position="274"/>
        <end position="386"/>
    </location>
</feature>
<gene>
    <name evidence="2" type="ORF">EH31_00325</name>
</gene>
<dbReference type="Proteomes" id="UP000027647">
    <property type="component" value="Unassembled WGS sequence"/>
</dbReference>
<dbReference type="EMBL" id="JMIW01000001">
    <property type="protein sequence ID" value="KEO91142.1"/>
    <property type="molecule type" value="Genomic_DNA"/>
</dbReference>
<evidence type="ECO:0000259" key="1">
    <source>
        <dbReference type="Pfam" id="PF01345"/>
    </source>
</evidence>
<sequence length="760" mass="79192">MIGSMTVKSCNDLSKVNDVFTKNTYAGKMFERAFSAAKTLSAWASLALALFVFQPSTAFAQSEDIDWGDANQPSQGTFPSGTTVTGSDGTTATVTRVIATDGGTFTPAFFATDFLSYFSGQIGAGTRPLLLNFDNSSFDPDDTVTYDIVLSRAVTNFNFTLSDVDNGGGTDAIEVFYDDDLTGGFTNAAGNNALWVGGPSVTRTNNAVINGWRGTGASGQTTTDGDIAFDFNTVQVRRIRVVFRSYTGTGDPGAQFVGLSTLRYDEATIAPGADLSLTKSLVGSPPVQGGVATWRLRVTNNEISTQGATGVIVRETFPAAFTLGSFSGDGTFNTGNGNWTVPDLLPGQSASITFTGTISATAGTTVTNTAQIIASNQPDFDSTVNNGVTTEDDYATNSFVVQTGRAPGTPPVLSCPVGQSVFDWDNVTNWGNGDTSNTSAFAGFGDVNFTLTNNGVYVNNALWGGNVPNLGTYFNGGLNPAEDVLQIVSDQANQSGEVVLTIALPRSFTGLQFSVFDVDFGANQFADRLIVTGSNNGTTFNPTLTNGNVNFVSGNTVIGDGVADNNASTGNVVVTFTQEIDTVVIRYGNANTAPANPGQQGIGVHDLFFCTPDVDLTVSKVSSIIADPVNGTTNPKAIPGATVEYLITVTNTGIDAAFEDTVRVLDNGPADARMCLISRAGGPIIFNDPGGNSNLTYAFASLGSGADDVEFSNNNGASFAYTPVDDGTGCDANITDFRVNPGGAFAAGATFTITVRYEIE</sequence>
<accession>A0A074MZV9</accession>
<dbReference type="Pfam" id="PF01345">
    <property type="entry name" value="DUF11"/>
    <property type="match status" value="1"/>
</dbReference>
<dbReference type="eggNOG" id="COG4935">
    <property type="taxonomic scope" value="Bacteria"/>
</dbReference>
<dbReference type="AlphaFoldDB" id="A0A074MZV9"/>
<organism evidence="2 3">
    <name type="scientific">Erythrobacter longus</name>
    <dbReference type="NCBI Taxonomy" id="1044"/>
    <lineage>
        <taxon>Bacteria</taxon>
        <taxon>Pseudomonadati</taxon>
        <taxon>Pseudomonadota</taxon>
        <taxon>Alphaproteobacteria</taxon>
        <taxon>Sphingomonadales</taxon>
        <taxon>Erythrobacteraceae</taxon>
        <taxon>Erythrobacter/Porphyrobacter group</taxon>
        <taxon>Erythrobacter</taxon>
    </lineage>
</organism>
<name>A0A074MZV9_ERYLO</name>
<proteinExistence type="predicted"/>
<reference evidence="2 3" key="1">
    <citation type="submission" date="2014-04" db="EMBL/GenBank/DDBJ databases">
        <title>A comprehensive comparison of genomes of Erythrobacter spp. strains.</title>
        <authorList>
            <person name="Zheng Q."/>
        </authorList>
    </citation>
    <scope>NUCLEOTIDE SEQUENCE [LARGE SCALE GENOMIC DNA]</scope>
    <source>
        <strain evidence="2 3">DSM 6997</strain>
    </source>
</reference>
<comment type="caution">
    <text evidence="2">The sequence shown here is derived from an EMBL/GenBank/DDBJ whole genome shotgun (WGS) entry which is preliminary data.</text>
</comment>
<dbReference type="STRING" id="1044.EH31_00325"/>
<evidence type="ECO:0000313" key="2">
    <source>
        <dbReference type="EMBL" id="KEO91142.1"/>
    </source>
</evidence>